<keyword evidence="1" id="KW-1133">Transmembrane helix</keyword>
<dbReference type="HOGENOM" id="CLU_110706_0_0_6"/>
<feature type="transmembrane region" description="Helical" evidence="1">
    <location>
        <begin position="12"/>
        <end position="31"/>
    </location>
</feature>
<dbReference type="OrthoDB" id="5593857at2"/>
<accession>Q1Z1S1</accession>
<comment type="caution">
    <text evidence="2">The sequence shown here is derived from an EMBL/GenBank/DDBJ whole genome shotgun (WGS) entry which is preliminary data.</text>
</comment>
<evidence type="ECO:0000256" key="1">
    <source>
        <dbReference type="SAM" id="Phobius"/>
    </source>
</evidence>
<name>Q1Z1S1_9GAMM</name>
<dbReference type="InterPro" id="IPR012902">
    <property type="entry name" value="N_methyl_site"/>
</dbReference>
<keyword evidence="1" id="KW-0812">Transmembrane</keyword>
<evidence type="ECO:0000313" key="3">
    <source>
        <dbReference type="Proteomes" id="UP000003789"/>
    </source>
</evidence>
<dbReference type="RefSeq" id="WP_006232397.1">
    <property type="nucleotide sequence ID" value="NZ_CH724136.1"/>
</dbReference>
<gene>
    <name evidence="2" type="ORF">P3TCK_24050</name>
</gene>
<dbReference type="PROSITE" id="PS00409">
    <property type="entry name" value="PROKAR_NTER_METHYL"/>
    <property type="match status" value="1"/>
</dbReference>
<dbReference type="SUPFAM" id="SSF54523">
    <property type="entry name" value="Pili subunits"/>
    <property type="match status" value="1"/>
</dbReference>
<dbReference type="Pfam" id="PF07963">
    <property type="entry name" value="N_methyl"/>
    <property type="match status" value="1"/>
</dbReference>
<evidence type="ECO:0000313" key="2">
    <source>
        <dbReference type="EMBL" id="EAS42434.1"/>
    </source>
</evidence>
<sequence length="182" mass="19868">MRANHGFTLIELIIAIVLIGITVAGISTSLFPQSRQSAEIILASRAAELGHAVMDEIISRQFDHNSGALGGLPVCISNNDPLADGEKRCTSPGDLGPEDAETERQHFNDVDDFHGLSGNVSDVLGEDLSDIYVNYKVNISVYYDTDLDGKPDLVSGDRKRIDVVVIDPQDNQYQFAVYRGNF</sequence>
<organism evidence="2 3">
    <name type="scientific">Photobacterium profundum 3TCK</name>
    <dbReference type="NCBI Taxonomy" id="314280"/>
    <lineage>
        <taxon>Bacteria</taxon>
        <taxon>Pseudomonadati</taxon>
        <taxon>Pseudomonadota</taxon>
        <taxon>Gammaproteobacteria</taxon>
        <taxon>Vibrionales</taxon>
        <taxon>Vibrionaceae</taxon>
        <taxon>Photobacterium</taxon>
    </lineage>
</organism>
<protein>
    <submittedName>
        <fullName evidence="2">MshD</fullName>
    </submittedName>
</protein>
<proteinExistence type="predicted"/>
<dbReference type="EMBL" id="AAPH01000020">
    <property type="protein sequence ID" value="EAS42434.1"/>
    <property type="molecule type" value="Genomic_DNA"/>
</dbReference>
<keyword evidence="1" id="KW-0472">Membrane</keyword>
<dbReference type="NCBIfam" id="TIGR02532">
    <property type="entry name" value="IV_pilin_GFxxxE"/>
    <property type="match status" value="1"/>
</dbReference>
<dbReference type="Proteomes" id="UP000003789">
    <property type="component" value="Unassembled WGS sequence"/>
</dbReference>
<reference evidence="2 3" key="1">
    <citation type="submission" date="2006-03" db="EMBL/GenBank/DDBJ databases">
        <authorList>
            <person name="Bartlett D.H."/>
            <person name="Valle G."/>
            <person name="Lauro F.M."/>
            <person name="Vezzi A."/>
            <person name="Simonato F."/>
            <person name="Eloe E."/>
            <person name="Vitulo N."/>
            <person name="Stratton T.K."/>
            <person name="D'angelo M."/>
            <person name="Ferriera S."/>
            <person name="Johnson J."/>
            <person name="Kravitz S."/>
            <person name="Beeson K."/>
            <person name="Sutton G."/>
            <person name="Rogers Y."/>
            <person name="Friedman R."/>
            <person name="Frazier M."/>
            <person name="Venter J.C."/>
        </authorList>
    </citation>
    <scope>NUCLEOTIDE SEQUENCE [LARGE SCALE GENOMIC DNA]</scope>
    <source>
        <strain evidence="2 3">3TCK</strain>
    </source>
</reference>
<dbReference type="InterPro" id="IPR045584">
    <property type="entry name" value="Pilin-like"/>
</dbReference>
<dbReference type="AlphaFoldDB" id="Q1Z1S1"/>